<protein>
    <submittedName>
        <fullName evidence="1">Uncharacterized protein</fullName>
    </submittedName>
</protein>
<dbReference type="AlphaFoldDB" id="A0A9P6ZJR1"/>
<reference evidence="1" key="1">
    <citation type="journal article" date="2020" name="New Phytol.">
        <title>Comparative genomics reveals dynamic genome evolution in host specialist ectomycorrhizal fungi.</title>
        <authorList>
            <person name="Lofgren L.A."/>
            <person name="Nguyen N.H."/>
            <person name="Vilgalys R."/>
            <person name="Ruytinx J."/>
            <person name="Liao H.L."/>
            <person name="Branco S."/>
            <person name="Kuo A."/>
            <person name="LaButti K."/>
            <person name="Lipzen A."/>
            <person name="Andreopoulos W."/>
            <person name="Pangilinan J."/>
            <person name="Riley R."/>
            <person name="Hundley H."/>
            <person name="Na H."/>
            <person name="Barry K."/>
            <person name="Grigoriev I.V."/>
            <person name="Stajich J.E."/>
            <person name="Kennedy P.G."/>
        </authorList>
    </citation>
    <scope>NUCLEOTIDE SEQUENCE</scope>
    <source>
        <strain evidence="1">DOB743</strain>
    </source>
</reference>
<gene>
    <name evidence="1" type="ORF">EV702DRAFT_1145366</name>
</gene>
<proteinExistence type="predicted"/>
<evidence type="ECO:0000313" key="2">
    <source>
        <dbReference type="Proteomes" id="UP000714275"/>
    </source>
</evidence>
<dbReference type="OrthoDB" id="3203574at2759"/>
<accession>A0A9P6ZJR1</accession>
<dbReference type="EMBL" id="JABBWD010000082">
    <property type="protein sequence ID" value="KAG1768031.1"/>
    <property type="molecule type" value="Genomic_DNA"/>
</dbReference>
<dbReference type="Proteomes" id="UP000714275">
    <property type="component" value="Unassembled WGS sequence"/>
</dbReference>
<comment type="caution">
    <text evidence="1">The sequence shown here is derived from an EMBL/GenBank/DDBJ whole genome shotgun (WGS) entry which is preliminary data.</text>
</comment>
<organism evidence="1 2">
    <name type="scientific">Suillus placidus</name>
    <dbReference type="NCBI Taxonomy" id="48579"/>
    <lineage>
        <taxon>Eukaryota</taxon>
        <taxon>Fungi</taxon>
        <taxon>Dikarya</taxon>
        <taxon>Basidiomycota</taxon>
        <taxon>Agaricomycotina</taxon>
        <taxon>Agaricomycetes</taxon>
        <taxon>Agaricomycetidae</taxon>
        <taxon>Boletales</taxon>
        <taxon>Suillineae</taxon>
        <taxon>Suillaceae</taxon>
        <taxon>Suillus</taxon>
    </lineage>
</organism>
<evidence type="ECO:0000313" key="1">
    <source>
        <dbReference type="EMBL" id="KAG1768031.1"/>
    </source>
</evidence>
<sequence>MNINSSTQSSTLSMSSIPPSSFPNASLYMSQSSLHDSIHTDPNSPEVLKQNVQIALDHVARIQSLARNCLHGIQSAYQAGNSPAHTTVEMAALMQALRTLAEFLRQTGVGAYPMPPAPESRSASSIPPTEQQLIDTTAREVQVLYERLKRIQESNTVAVNLLGAADTVSRAR</sequence>
<name>A0A9P6ZJR1_9AGAM</name>
<keyword evidence="2" id="KW-1185">Reference proteome</keyword>